<dbReference type="GO" id="GO:0016491">
    <property type="term" value="F:oxidoreductase activity"/>
    <property type="evidence" value="ECO:0007669"/>
    <property type="project" value="UniProtKB-KW"/>
</dbReference>
<comment type="similarity">
    <text evidence="2">Belongs to the zinc-containing alcohol dehydrogenase family. Quinone oxidoreductase subfamily.</text>
</comment>
<keyword evidence="2" id="KW-0862">Zinc</keyword>
<dbReference type="InterPro" id="IPR051603">
    <property type="entry name" value="Zinc-ADH_QOR/CCCR"/>
</dbReference>
<dbReference type="InterPro" id="IPR013154">
    <property type="entry name" value="ADH-like_N"/>
</dbReference>
<dbReference type="InterPro" id="IPR014182">
    <property type="entry name" value="ADH_Zn_typ-1"/>
</dbReference>
<evidence type="ECO:0000313" key="5">
    <source>
        <dbReference type="Proteomes" id="UP000199424"/>
    </source>
</evidence>
<reference evidence="5" key="1">
    <citation type="submission" date="2016-10" db="EMBL/GenBank/DDBJ databases">
        <authorList>
            <person name="Varghese N."/>
            <person name="Submissions S."/>
        </authorList>
    </citation>
    <scope>NUCLEOTIDE SEQUENCE [LARGE SCALE GENOMIC DNA]</scope>
    <source>
        <strain evidence="5">CGMCC 1.7285</strain>
    </source>
</reference>
<evidence type="ECO:0000256" key="2">
    <source>
        <dbReference type="RuleBase" id="RU364000"/>
    </source>
</evidence>
<keyword evidence="2" id="KW-0479">Metal-binding</keyword>
<dbReference type="AlphaFoldDB" id="A0A1I6GC47"/>
<gene>
    <name evidence="4" type="ORF">SAMN04488070_0460</name>
</gene>
<dbReference type="SMART" id="SM00829">
    <property type="entry name" value="PKS_ER"/>
    <property type="match status" value="1"/>
</dbReference>
<dbReference type="Proteomes" id="UP000199424">
    <property type="component" value="Unassembled WGS sequence"/>
</dbReference>
<dbReference type="CDD" id="cd08252">
    <property type="entry name" value="AL_MDR"/>
    <property type="match status" value="1"/>
</dbReference>
<dbReference type="Pfam" id="PF13602">
    <property type="entry name" value="ADH_zinc_N_2"/>
    <property type="match status" value="1"/>
</dbReference>
<protein>
    <recommendedName>
        <fullName evidence="2">Zinc-type alcohol dehydrogenase-like protein</fullName>
    </recommendedName>
</protein>
<keyword evidence="1" id="KW-0521">NADP</keyword>
<dbReference type="SUPFAM" id="SSF51735">
    <property type="entry name" value="NAD(P)-binding Rossmann-fold domains"/>
    <property type="match status" value="1"/>
</dbReference>
<name>A0A1I6GC47_9GAMM</name>
<evidence type="ECO:0000256" key="1">
    <source>
        <dbReference type="ARBA" id="ARBA00022857"/>
    </source>
</evidence>
<dbReference type="EMBL" id="FOYU01000001">
    <property type="protein sequence ID" value="SFR39769.1"/>
    <property type="molecule type" value="Genomic_DNA"/>
</dbReference>
<feature type="domain" description="Enoyl reductase (ER)" evidence="3">
    <location>
        <begin position="10"/>
        <end position="336"/>
    </location>
</feature>
<dbReference type="NCBIfam" id="TIGR02817">
    <property type="entry name" value="adh_fam_1"/>
    <property type="match status" value="1"/>
</dbReference>
<dbReference type="InterPro" id="IPR011032">
    <property type="entry name" value="GroES-like_sf"/>
</dbReference>
<sequence length="344" mass="37371">MKAVGYRHSGSIDTENALIDTTVPDPVLGPNDILVAVYGIGVNPVDTKIRSRREPAADEIGILGWDASGAVLSVGENVFDFKEGDEVWYAGAVNRHGCNAQYQVVDARIASKKPRTLSFADAAAMPLTFLTAWELLFERLGLTEENNATDSATLLITGAAGGVGSALLQLAKLNQNLTTIATASRTESQQWAKKMGADIVIDHSQPLAPQLQQHGIQQVTHVASLTHTDQHFAALVELLAPQGHFALIDDPEQPLDIKLMKQKSLALHWEFMFTRSLFETTDMHRQGQILREVAELTDAGKLQTTKTEHFGDLTAANLIRAHKQLESHSTVGKIVLDGYNAPLA</sequence>
<dbReference type="Gene3D" id="3.90.180.10">
    <property type="entry name" value="Medium-chain alcohol dehydrogenases, catalytic domain"/>
    <property type="match status" value="1"/>
</dbReference>
<proteinExistence type="inferred from homology"/>
<evidence type="ECO:0000313" key="4">
    <source>
        <dbReference type="EMBL" id="SFR39769.1"/>
    </source>
</evidence>
<evidence type="ECO:0000259" key="3">
    <source>
        <dbReference type="SMART" id="SM00829"/>
    </source>
</evidence>
<keyword evidence="5" id="KW-1185">Reference proteome</keyword>
<organism evidence="4 5">
    <name type="scientific">Pseudidiomarina maritima</name>
    <dbReference type="NCBI Taxonomy" id="519453"/>
    <lineage>
        <taxon>Bacteria</taxon>
        <taxon>Pseudomonadati</taxon>
        <taxon>Pseudomonadota</taxon>
        <taxon>Gammaproteobacteria</taxon>
        <taxon>Alteromonadales</taxon>
        <taxon>Idiomarinaceae</taxon>
        <taxon>Pseudidiomarina</taxon>
    </lineage>
</organism>
<dbReference type="InterPro" id="IPR036291">
    <property type="entry name" value="NAD(P)-bd_dom_sf"/>
</dbReference>
<dbReference type="GO" id="GO:0008270">
    <property type="term" value="F:zinc ion binding"/>
    <property type="evidence" value="ECO:0007669"/>
    <property type="project" value="InterPro"/>
</dbReference>
<dbReference type="PANTHER" id="PTHR44154">
    <property type="entry name" value="QUINONE OXIDOREDUCTASE"/>
    <property type="match status" value="1"/>
</dbReference>
<dbReference type="InterPro" id="IPR020843">
    <property type="entry name" value="ER"/>
</dbReference>
<dbReference type="Gene3D" id="3.40.50.720">
    <property type="entry name" value="NAD(P)-binding Rossmann-like Domain"/>
    <property type="match status" value="1"/>
</dbReference>
<dbReference type="PANTHER" id="PTHR44154:SF1">
    <property type="entry name" value="QUINONE OXIDOREDUCTASE"/>
    <property type="match status" value="1"/>
</dbReference>
<dbReference type="RefSeq" id="WP_092854862.1">
    <property type="nucleotide sequence ID" value="NZ_FOYU01000001.1"/>
</dbReference>
<keyword evidence="2" id="KW-0560">Oxidoreductase</keyword>
<dbReference type="Pfam" id="PF08240">
    <property type="entry name" value="ADH_N"/>
    <property type="match status" value="1"/>
</dbReference>
<dbReference type="SUPFAM" id="SSF50129">
    <property type="entry name" value="GroES-like"/>
    <property type="match status" value="1"/>
</dbReference>
<accession>A0A1I6GC47</accession>